<keyword evidence="2 3" id="KW-0812">Transmembrane</keyword>
<reference evidence="3" key="1">
    <citation type="journal article" date="2023" name="Science">
        <title>Elucidation of the pathway for biosynthesis of saponin adjuvants from the soapbark tree.</title>
        <authorList>
            <person name="Reed J."/>
            <person name="Orme A."/>
            <person name="El-Demerdash A."/>
            <person name="Owen C."/>
            <person name="Martin L.B.B."/>
            <person name="Misra R.C."/>
            <person name="Kikuchi S."/>
            <person name="Rejzek M."/>
            <person name="Martin A.C."/>
            <person name="Harkess A."/>
            <person name="Leebens-Mack J."/>
            <person name="Louveau T."/>
            <person name="Stephenson M.J."/>
            <person name="Osbourn A."/>
        </authorList>
    </citation>
    <scope>NUCLEOTIDE SEQUENCE</scope>
    <source>
        <strain evidence="3">S10</strain>
    </source>
</reference>
<dbReference type="Proteomes" id="UP001163823">
    <property type="component" value="Chromosome 2"/>
</dbReference>
<feature type="transmembrane region" description="Helical" evidence="2">
    <location>
        <begin position="76"/>
        <end position="97"/>
    </location>
</feature>
<evidence type="ECO:0000313" key="3">
    <source>
        <dbReference type="EMBL" id="KAJ7980418.1"/>
    </source>
</evidence>
<evidence type="ECO:0000256" key="2">
    <source>
        <dbReference type="SAM" id="Phobius"/>
    </source>
</evidence>
<feature type="compositionally biased region" description="Basic residues" evidence="1">
    <location>
        <begin position="18"/>
        <end position="30"/>
    </location>
</feature>
<keyword evidence="2" id="KW-1133">Transmembrane helix</keyword>
<sequence length="104" mass="11967">MLEGELSVEYKEKTAVKEKRKKTCNKKPPKPPRAPSLDVANQKLIREISELAMLKRARIERMKAIKKMKAGKTSSSCSNIFPMVFTILFCLVITFQLPRRQMLV</sequence>
<evidence type="ECO:0000313" key="4">
    <source>
        <dbReference type="Proteomes" id="UP001163823"/>
    </source>
</evidence>
<dbReference type="KEGG" id="qsa:O6P43_003696"/>
<protein>
    <submittedName>
        <fullName evidence="3">Transmembrane protein</fullName>
    </submittedName>
</protein>
<dbReference type="PANTHER" id="PTHR34188">
    <property type="entry name" value="OS01G0299500 PROTEIN"/>
    <property type="match status" value="1"/>
</dbReference>
<dbReference type="EMBL" id="JARAOO010000002">
    <property type="protein sequence ID" value="KAJ7980418.1"/>
    <property type="molecule type" value="Genomic_DNA"/>
</dbReference>
<proteinExistence type="predicted"/>
<keyword evidence="4" id="KW-1185">Reference proteome</keyword>
<dbReference type="PANTHER" id="PTHR34188:SF20">
    <property type="entry name" value="PROTEIN, PUTATIVE-RELATED"/>
    <property type="match status" value="1"/>
</dbReference>
<keyword evidence="2" id="KW-0472">Membrane</keyword>
<comment type="caution">
    <text evidence="3">The sequence shown here is derived from an EMBL/GenBank/DDBJ whole genome shotgun (WGS) entry which is preliminary data.</text>
</comment>
<name>A0AAD7QFA7_QUISA</name>
<accession>A0AAD7QFA7</accession>
<gene>
    <name evidence="3" type="ORF">O6P43_003696</name>
</gene>
<organism evidence="3 4">
    <name type="scientific">Quillaja saponaria</name>
    <name type="common">Soap bark tree</name>
    <dbReference type="NCBI Taxonomy" id="32244"/>
    <lineage>
        <taxon>Eukaryota</taxon>
        <taxon>Viridiplantae</taxon>
        <taxon>Streptophyta</taxon>
        <taxon>Embryophyta</taxon>
        <taxon>Tracheophyta</taxon>
        <taxon>Spermatophyta</taxon>
        <taxon>Magnoliopsida</taxon>
        <taxon>eudicotyledons</taxon>
        <taxon>Gunneridae</taxon>
        <taxon>Pentapetalae</taxon>
        <taxon>rosids</taxon>
        <taxon>fabids</taxon>
        <taxon>Fabales</taxon>
        <taxon>Quillajaceae</taxon>
        <taxon>Quillaja</taxon>
    </lineage>
</organism>
<feature type="compositionally biased region" description="Basic and acidic residues" evidence="1">
    <location>
        <begin position="8"/>
        <end position="17"/>
    </location>
</feature>
<feature type="region of interest" description="Disordered" evidence="1">
    <location>
        <begin position="1"/>
        <end position="38"/>
    </location>
</feature>
<evidence type="ECO:0000256" key="1">
    <source>
        <dbReference type="SAM" id="MobiDB-lite"/>
    </source>
</evidence>
<dbReference type="AlphaFoldDB" id="A0AAD7QFA7"/>